<dbReference type="EC" id="6.1.1.9" evidence="11"/>
<dbReference type="Pfam" id="PF00133">
    <property type="entry name" value="tRNA-synt_1"/>
    <property type="match status" value="1"/>
</dbReference>
<keyword evidence="4 11" id="KW-0436">Ligase</keyword>
<evidence type="ECO:0000256" key="6">
    <source>
        <dbReference type="ARBA" id="ARBA00022840"/>
    </source>
</evidence>
<dbReference type="Gene3D" id="1.10.287.380">
    <property type="entry name" value="Valyl-tRNA synthetase, C-terminal domain"/>
    <property type="match status" value="1"/>
</dbReference>
<dbReference type="HAMAP" id="MF_02004">
    <property type="entry name" value="Val_tRNA_synth_type1"/>
    <property type="match status" value="1"/>
</dbReference>
<dbReference type="Gene3D" id="3.90.740.10">
    <property type="entry name" value="Valyl/Leucyl/Isoleucyl-tRNA synthetase, editing domain"/>
    <property type="match status" value="2"/>
</dbReference>
<dbReference type="SUPFAM" id="SSF47323">
    <property type="entry name" value="Anticodon-binding domain of a subclass of class I aminoacyl-tRNA synthetases"/>
    <property type="match status" value="1"/>
</dbReference>
<evidence type="ECO:0000256" key="4">
    <source>
        <dbReference type="ARBA" id="ARBA00022598"/>
    </source>
</evidence>
<keyword evidence="8 11" id="KW-0175">Coiled coil</keyword>
<dbReference type="GO" id="GO:0005524">
    <property type="term" value="F:ATP binding"/>
    <property type="evidence" value="ECO:0007669"/>
    <property type="project" value="UniProtKB-UniRule"/>
</dbReference>
<dbReference type="Gene3D" id="1.10.730.10">
    <property type="entry name" value="Isoleucyl-tRNA Synthetase, Domain 1"/>
    <property type="match status" value="1"/>
</dbReference>
<comment type="function">
    <text evidence="11">Catalyzes the attachment of valine to tRNA(Val). As ValRS can inadvertently accommodate and process structurally similar amino acids such as threonine, to avoid such errors, it has a 'posttransfer' editing activity that hydrolyzes mischarged Thr-tRNA(Val) in a tRNA-dependent manner.</text>
</comment>
<dbReference type="PANTHER" id="PTHR11946">
    <property type="entry name" value="VALYL-TRNA SYNTHETASES"/>
    <property type="match status" value="1"/>
</dbReference>
<comment type="catalytic activity">
    <reaction evidence="10 11">
        <text>tRNA(Val) + L-valine + ATP = L-valyl-tRNA(Val) + AMP + diphosphate</text>
        <dbReference type="Rhea" id="RHEA:10704"/>
        <dbReference type="Rhea" id="RHEA-COMP:9672"/>
        <dbReference type="Rhea" id="RHEA-COMP:9708"/>
        <dbReference type="ChEBI" id="CHEBI:30616"/>
        <dbReference type="ChEBI" id="CHEBI:33019"/>
        <dbReference type="ChEBI" id="CHEBI:57762"/>
        <dbReference type="ChEBI" id="CHEBI:78442"/>
        <dbReference type="ChEBI" id="CHEBI:78537"/>
        <dbReference type="ChEBI" id="CHEBI:456215"/>
        <dbReference type="EC" id="6.1.1.9"/>
    </reaction>
</comment>
<dbReference type="SUPFAM" id="SSF50677">
    <property type="entry name" value="ValRS/IleRS/LeuRS editing domain"/>
    <property type="match status" value="1"/>
</dbReference>
<evidence type="ECO:0000259" key="12">
    <source>
        <dbReference type="Pfam" id="PF00133"/>
    </source>
</evidence>
<dbReference type="SUPFAM" id="SSF46589">
    <property type="entry name" value="tRNA-binding arm"/>
    <property type="match status" value="1"/>
</dbReference>
<dbReference type="CDD" id="cd00817">
    <property type="entry name" value="ValRS_core"/>
    <property type="match status" value="1"/>
</dbReference>
<dbReference type="InterPro" id="IPR037118">
    <property type="entry name" value="Val-tRNA_synth_C_sf"/>
</dbReference>
<proteinExistence type="inferred from homology"/>
<dbReference type="KEGG" id="ehd:ERCIPSTX3056_041"/>
<dbReference type="InterPro" id="IPR001412">
    <property type="entry name" value="aa-tRNA-synth_I_CS"/>
</dbReference>
<keyword evidence="9 11" id="KW-0030">Aminoacyl-tRNA synthetase</keyword>
<dbReference type="InterPro" id="IPR014729">
    <property type="entry name" value="Rossmann-like_a/b/a_fold"/>
</dbReference>
<evidence type="ECO:0000259" key="13">
    <source>
        <dbReference type="Pfam" id="PF08264"/>
    </source>
</evidence>
<evidence type="ECO:0000256" key="10">
    <source>
        <dbReference type="ARBA" id="ARBA00047552"/>
    </source>
</evidence>
<evidence type="ECO:0000256" key="5">
    <source>
        <dbReference type="ARBA" id="ARBA00022741"/>
    </source>
</evidence>
<dbReference type="Pfam" id="PF08264">
    <property type="entry name" value="Anticodon_1"/>
    <property type="match status" value="1"/>
</dbReference>
<dbReference type="FunFam" id="3.40.50.620:FF:000032">
    <property type="entry name" value="Valine--tRNA ligase"/>
    <property type="match status" value="1"/>
</dbReference>
<dbReference type="FunFam" id="3.40.50.620:FF:000073">
    <property type="entry name" value="Valine--tRNA ligase"/>
    <property type="match status" value="1"/>
</dbReference>
<dbReference type="AlphaFoldDB" id="A0A451DIT2"/>
<dbReference type="SUPFAM" id="SSF52374">
    <property type="entry name" value="Nucleotidylyl transferase"/>
    <property type="match status" value="1"/>
</dbReference>
<dbReference type="PROSITE" id="PS00178">
    <property type="entry name" value="AA_TRNA_LIGASE_I"/>
    <property type="match status" value="1"/>
</dbReference>
<keyword evidence="7 11" id="KW-0648">Protein biosynthesis</keyword>
<feature type="binding site" evidence="11">
    <location>
        <position position="557"/>
    </location>
    <ligand>
        <name>ATP</name>
        <dbReference type="ChEBI" id="CHEBI:30616"/>
    </ligand>
</feature>
<dbReference type="GO" id="GO:0006438">
    <property type="term" value="P:valyl-tRNA aminoacylation"/>
    <property type="evidence" value="ECO:0007669"/>
    <property type="project" value="UniProtKB-UniRule"/>
</dbReference>
<keyword evidence="3 11" id="KW-0963">Cytoplasm</keyword>
<evidence type="ECO:0000256" key="7">
    <source>
        <dbReference type="ARBA" id="ARBA00022917"/>
    </source>
</evidence>
<dbReference type="PANTHER" id="PTHR11946:SF93">
    <property type="entry name" value="VALINE--TRNA LIGASE, CHLOROPLASTIC_MITOCHONDRIAL 2"/>
    <property type="match status" value="1"/>
</dbReference>
<dbReference type="Gene3D" id="3.40.50.620">
    <property type="entry name" value="HUPs"/>
    <property type="match status" value="2"/>
</dbReference>
<sequence length="951" mass="110473">MEKSYNPQHIEKLLYQNWEKKGYFKPNGDTSQEAFCVVMPPPNVTGSLHIGHAFQQTLMDMMIRYHRMQGKNTLWQTGTDHAGIATQILITRKIADEENKTSQDYDNHTLIDKTWQWKNKSNRIISDQMRRLGNSVDWTRERFTLDQGFSDAVRKTFVHLYKEKLIYRKKRLVNWDPKLCTAISDLEVENLEKKGSMWYIRYPLANGAQTVNGKTYVVVATTRPETILGDTGVAVNPLDIRYQNLIGKFVVLPLINRLIPIISDKYVEMAKGTGCMKITPAHDFYDYEIGCRHQLPMINIFTYNGKLRHYSQVYDSHGQETNSYAPVIPVAFRGLDRFEARTAIIQEINKIGLLEDIQTHCFMVPHGERSGVVIEAMLTTQWYVRMAPLAKVATQAVASGKIQFVPRQYTNMYFSWMRNIEDWCISRQLWWGHRIPAWYDPSGNVYVAHSEQEVRKENDLSDNLPLTQEVDVLDTWFSSALWTFVSLGWPKCTKELKIFHPTNVLVSGFDIIFFWIARMIMLTMHFVKDDRGQFQVPFKTVYVTGLIRDHEGQKMSKSKGNILDPLDMIDGISLEDLIKKRTKNMMKPQLAEKIRKRTKEQFPCGIEAHGADALRFTLASLASTGRDIHWDMKRLKGYRHFCNKLWNGSRFVLMNTEKHDCGFSGDELELSLPDRWIIAKFNYTAQAWHDALERYRFDLAANILYEFTWNQFCDWYLELTKPTLHGGTKSQLRGTRHTLVNVLTDLLCLAHPLIPFITETIWQRVKVIKNIADETIMLQPIPAFSETRINDKAIEDIDWMKRVIIAIRNMRNKARIPQAHPLDLLLRTNSKHVIDRVNNNDRLLKALAHLKTIQIVPEDANHPLAYNESIEDADILLPLTDWIDKNIELNRITGEIMQLEAATKQINSKLDNKDFIRLAPEAIMIKEKKRLRECELKIAKLIEKKMLILAI</sequence>
<dbReference type="InterPro" id="IPR002300">
    <property type="entry name" value="aa-tRNA-synth_Ia"/>
</dbReference>
<comment type="subunit">
    <text evidence="2 11">Monomer.</text>
</comment>
<dbReference type="NCBIfam" id="NF004349">
    <property type="entry name" value="PRK05729.1"/>
    <property type="match status" value="1"/>
</dbReference>
<dbReference type="RefSeq" id="WP_072665971.1">
    <property type="nucleotide sequence ID" value="NZ_LR217725.1"/>
</dbReference>
<evidence type="ECO:0000256" key="8">
    <source>
        <dbReference type="ARBA" id="ARBA00023054"/>
    </source>
</evidence>
<keyword evidence="15" id="KW-1185">Reference proteome</keyword>
<evidence type="ECO:0000256" key="2">
    <source>
        <dbReference type="ARBA" id="ARBA00011245"/>
    </source>
</evidence>
<protein>
    <recommendedName>
        <fullName evidence="11">Valine--tRNA ligase</fullName>
        <ecNumber evidence="11">6.1.1.9</ecNumber>
    </recommendedName>
    <alternativeName>
        <fullName evidence="11">Valyl-tRNA synthetase</fullName>
        <shortName evidence="11">ValRS</shortName>
    </alternativeName>
</protein>
<dbReference type="Proteomes" id="UP000294462">
    <property type="component" value="Chromosome"/>
</dbReference>
<feature type="short sequence motif" description="'HIGH' region" evidence="11">
    <location>
        <begin position="42"/>
        <end position="52"/>
    </location>
</feature>
<dbReference type="InterPro" id="IPR010978">
    <property type="entry name" value="tRNA-bd_arm"/>
</dbReference>
<organism evidence="14 15">
    <name type="scientific">Candidatus Erwinia haradaeae</name>
    <dbReference type="NCBI Taxonomy" id="1922217"/>
    <lineage>
        <taxon>Bacteria</taxon>
        <taxon>Pseudomonadati</taxon>
        <taxon>Pseudomonadota</taxon>
        <taxon>Gammaproteobacteria</taxon>
        <taxon>Enterobacterales</taxon>
        <taxon>Erwiniaceae</taxon>
        <taxon>Erwinia</taxon>
    </lineage>
</organism>
<feature type="domain" description="Aminoacyl-tRNA synthetase class Ia" evidence="12">
    <location>
        <begin position="14"/>
        <end position="631"/>
    </location>
</feature>
<evidence type="ECO:0000256" key="1">
    <source>
        <dbReference type="ARBA" id="ARBA00004496"/>
    </source>
</evidence>
<name>A0A451DIT2_9GAMM</name>
<reference evidence="14 15" key="1">
    <citation type="submission" date="2019-02" db="EMBL/GenBank/DDBJ databases">
        <authorList>
            <person name="Manzano-Marin A."/>
            <person name="Manzano-Marin A."/>
        </authorList>
    </citation>
    <scope>NUCLEOTIDE SEQUENCE [LARGE SCALE GENOMIC DNA]</scope>
    <source>
        <strain evidence="14 15">ErCipseudotaxifoliae</strain>
    </source>
</reference>
<comment type="domain">
    <text evidence="11">The C-terminal coiled-coil domain is crucial for aminoacylation activity.</text>
</comment>
<dbReference type="FunFam" id="3.90.740.10:FF:000004">
    <property type="entry name" value="Valine--tRNA ligase"/>
    <property type="match status" value="1"/>
</dbReference>
<dbReference type="NCBIfam" id="TIGR00422">
    <property type="entry name" value="valS"/>
    <property type="match status" value="1"/>
</dbReference>
<keyword evidence="6 11" id="KW-0067">ATP-binding</keyword>
<evidence type="ECO:0000256" key="3">
    <source>
        <dbReference type="ARBA" id="ARBA00022490"/>
    </source>
</evidence>
<dbReference type="GO" id="GO:0005829">
    <property type="term" value="C:cytosol"/>
    <property type="evidence" value="ECO:0007669"/>
    <property type="project" value="TreeGrafter"/>
</dbReference>
<evidence type="ECO:0000256" key="11">
    <source>
        <dbReference type="HAMAP-Rule" id="MF_02004"/>
    </source>
</evidence>
<dbReference type="InterPro" id="IPR013155">
    <property type="entry name" value="M/V/L/I-tRNA-synth_anticd-bd"/>
</dbReference>
<keyword evidence="5 11" id="KW-0547">Nucleotide-binding</keyword>
<feature type="short sequence motif" description="'KMSKS' region" evidence="11">
    <location>
        <begin position="554"/>
        <end position="558"/>
    </location>
</feature>
<dbReference type="InterPro" id="IPR009008">
    <property type="entry name" value="Val/Leu/Ile-tRNA-synth_edit"/>
</dbReference>
<dbReference type="OrthoDB" id="9810365at2"/>
<gene>
    <name evidence="11 14" type="primary">valS</name>
    <name evidence="14" type="ORF">ERCIPSTX3056_041</name>
</gene>
<comment type="domain">
    <text evidence="11">ValRS has two distinct active sites: one for aminoacylation and one for editing. The misactivated threonine is translocated from the active site to the editing site.</text>
</comment>
<evidence type="ECO:0000313" key="15">
    <source>
        <dbReference type="Proteomes" id="UP000294462"/>
    </source>
</evidence>
<evidence type="ECO:0000313" key="14">
    <source>
        <dbReference type="EMBL" id="VFP86599.1"/>
    </source>
</evidence>
<evidence type="ECO:0000256" key="9">
    <source>
        <dbReference type="ARBA" id="ARBA00023146"/>
    </source>
</evidence>
<dbReference type="InterPro" id="IPR002303">
    <property type="entry name" value="Valyl-tRNA_ligase"/>
</dbReference>
<dbReference type="PRINTS" id="PR00986">
    <property type="entry name" value="TRNASYNTHVAL"/>
</dbReference>
<dbReference type="InterPro" id="IPR009080">
    <property type="entry name" value="tRNAsynth_Ia_anticodon-bd"/>
</dbReference>
<dbReference type="GO" id="GO:0004832">
    <property type="term" value="F:valine-tRNA ligase activity"/>
    <property type="evidence" value="ECO:0007669"/>
    <property type="project" value="UniProtKB-UniRule"/>
</dbReference>
<feature type="domain" description="Methionyl/Valyl/Leucyl/Isoleucyl-tRNA synthetase anticodon-binding" evidence="13">
    <location>
        <begin position="674"/>
        <end position="824"/>
    </location>
</feature>
<dbReference type="FunFam" id="1.10.730.10:FF:000007">
    <property type="entry name" value="Valine--tRNA ligase"/>
    <property type="match status" value="1"/>
</dbReference>
<comment type="subcellular location">
    <subcellularLocation>
        <location evidence="1 11">Cytoplasm</location>
    </subcellularLocation>
</comment>
<dbReference type="CDD" id="cd07962">
    <property type="entry name" value="Anticodon_Ia_Val"/>
    <property type="match status" value="1"/>
</dbReference>
<dbReference type="InterPro" id="IPR033705">
    <property type="entry name" value="Anticodon_Ia_Val"/>
</dbReference>
<accession>A0A451DIT2</accession>
<dbReference type="EMBL" id="LR217725">
    <property type="protein sequence ID" value="VFP86599.1"/>
    <property type="molecule type" value="Genomic_DNA"/>
</dbReference>
<dbReference type="GO" id="GO:0002161">
    <property type="term" value="F:aminoacyl-tRNA deacylase activity"/>
    <property type="evidence" value="ECO:0007669"/>
    <property type="project" value="InterPro"/>
</dbReference>
<dbReference type="FunFam" id="3.90.740.10:FF:000003">
    <property type="entry name" value="Valine--tRNA ligase"/>
    <property type="match status" value="1"/>
</dbReference>
<comment type="similarity">
    <text evidence="11">Belongs to the class-I aminoacyl-tRNA synthetase family. ValS type 1 subfamily.</text>
</comment>